<evidence type="ECO:0000313" key="6">
    <source>
        <dbReference type="EMBL" id="CBK21675.2"/>
    </source>
</evidence>
<dbReference type="PROSITE" id="PS52004">
    <property type="entry name" value="KS3_2"/>
    <property type="match status" value="1"/>
</dbReference>
<feature type="domain" description="Ketosynthase family 3 (KS3)" evidence="5">
    <location>
        <begin position="1"/>
        <end position="261"/>
    </location>
</feature>
<reference evidence="6" key="1">
    <citation type="submission" date="2010-02" db="EMBL/GenBank/DDBJ databases">
        <title>Sequencing and annotation of the Blastocystis hominis genome.</title>
        <authorList>
            <person name="Wincker P."/>
        </authorList>
    </citation>
    <scope>NUCLEOTIDE SEQUENCE</scope>
    <source>
        <strain evidence="6">Singapore isolate B</strain>
    </source>
</reference>
<dbReference type="EC" id="2.3.1.41" evidence="2"/>
<evidence type="ECO:0000256" key="3">
    <source>
        <dbReference type="ARBA" id="ARBA00022679"/>
    </source>
</evidence>
<dbReference type="Pfam" id="PF02801">
    <property type="entry name" value="Ketoacyl-synt_C"/>
    <property type="match status" value="1"/>
</dbReference>
<evidence type="ECO:0000259" key="5">
    <source>
        <dbReference type="PROSITE" id="PS52004"/>
    </source>
</evidence>
<dbReference type="FunCoup" id="D8M0T6">
    <property type="interactions" value="137"/>
</dbReference>
<dbReference type="Gene3D" id="3.40.47.10">
    <property type="match status" value="1"/>
</dbReference>
<evidence type="ECO:0000313" key="7">
    <source>
        <dbReference type="Proteomes" id="UP000008312"/>
    </source>
</evidence>
<protein>
    <recommendedName>
        <fullName evidence="2">beta-ketoacyl-[acyl-carrier-protein] synthase I</fullName>
        <ecNumber evidence="2">2.3.1.41</ecNumber>
    </recommendedName>
</protein>
<name>D8M0T6_BLAHO</name>
<dbReference type="InterPro" id="IPR020841">
    <property type="entry name" value="PKS_Beta-ketoAc_synthase_dom"/>
</dbReference>
<dbReference type="GO" id="GO:0005739">
    <property type="term" value="C:mitochondrion"/>
    <property type="evidence" value="ECO:0007669"/>
    <property type="project" value="TreeGrafter"/>
</dbReference>
<dbReference type="PANTHER" id="PTHR11712">
    <property type="entry name" value="POLYKETIDE SYNTHASE-RELATED"/>
    <property type="match status" value="1"/>
</dbReference>
<dbReference type="OrthoDB" id="200402at2759"/>
<dbReference type="InterPro" id="IPR014030">
    <property type="entry name" value="Ketoacyl_synth_N"/>
</dbReference>
<keyword evidence="3 4" id="KW-0808">Transferase</keyword>
<dbReference type="GO" id="GO:0006633">
    <property type="term" value="P:fatty acid biosynthetic process"/>
    <property type="evidence" value="ECO:0007669"/>
    <property type="project" value="TreeGrafter"/>
</dbReference>
<proteinExistence type="inferred from homology"/>
<dbReference type="InterPro" id="IPR014031">
    <property type="entry name" value="Ketoacyl_synth_C"/>
</dbReference>
<evidence type="ECO:0000256" key="4">
    <source>
        <dbReference type="RuleBase" id="RU003694"/>
    </source>
</evidence>
<keyword evidence="7" id="KW-1185">Reference proteome</keyword>
<dbReference type="RefSeq" id="XP_012895723.1">
    <property type="nucleotide sequence ID" value="XM_013040269.1"/>
</dbReference>
<dbReference type="InterPro" id="IPR000794">
    <property type="entry name" value="Beta-ketoacyl_synthase"/>
</dbReference>
<dbReference type="SMART" id="SM00825">
    <property type="entry name" value="PKS_KS"/>
    <property type="match status" value="1"/>
</dbReference>
<dbReference type="CDD" id="cd00834">
    <property type="entry name" value="KAS_I_II"/>
    <property type="match status" value="1"/>
</dbReference>
<dbReference type="EMBL" id="FN668644">
    <property type="protein sequence ID" value="CBK21675.2"/>
    <property type="molecule type" value="Genomic_DNA"/>
</dbReference>
<comment type="similarity">
    <text evidence="1 4">Belongs to the thiolase-like superfamily. Beta-ketoacyl-ACP synthases family.</text>
</comment>
<dbReference type="Pfam" id="PF00109">
    <property type="entry name" value="ketoacyl-synt"/>
    <property type="match status" value="1"/>
</dbReference>
<dbReference type="GO" id="GO:0004315">
    <property type="term" value="F:3-oxoacyl-[acyl-carrier-protein] synthase activity"/>
    <property type="evidence" value="ECO:0007669"/>
    <property type="project" value="UniProtKB-EC"/>
</dbReference>
<accession>D8M0T6</accession>
<dbReference type="GeneID" id="24919030"/>
<dbReference type="InterPro" id="IPR016039">
    <property type="entry name" value="Thiolase-like"/>
</dbReference>
<dbReference type="InParanoid" id="D8M0T6"/>
<evidence type="ECO:0000256" key="1">
    <source>
        <dbReference type="ARBA" id="ARBA00008467"/>
    </source>
</evidence>
<dbReference type="AlphaFoldDB" id="D8M0T6"/>
<dbReference type="Proteomes" id="UP000008312">
    <property type="component" value="Unassembled WGS sequence"/>
</dbReference>
<dbReference type="SUPFAM" id="SSF53901">
    <property type="entry name" value="Thiolase-like"/>
    <property type="match status" value="2"/>
</dbReference>
<organism evidence="6">
    <name type="scientific">Blastocystis hominis</name>
    <dbReference type="NCBI Taxonomy" id="12968"/>
    <lineage>
        <taxon>Eukaryota</taxon>
        <taxon>Sar</taxon>
        <taxon>Stramenopiles</taxon>
        <taxon>Bigyra</taxon>
        <taxon>Opalozoa</taxon>
        <taxon>Opalinata</taxon>
        <taxon>Blastocystidae</taxon>
        <taxon>Blastocystis</taxon>
    </lineage>
</organism>
<dbReference type="PANTHER" id="PTHR11712:SF336">
    <property type="entry name" value="3-OXOACYL-[ACYL-CARRIER-PROTEIN] SYNTHASE, MITOCHONDRIAL"/>
    <property type="match status" value="1"/>
</dbReference>
<dbReference type="OMA" id="CASHAIK"/>
<sequence length="287" mass="30782">MACASSAYSILEGLNSIRQNESDLVLVGGSESCMGRLSYQGFGAMHSLSTHFNETPTQGSRPFDRIRNGFVMGEGAVVMVLESLERARARNAPILISFHPFPRNCDAYHITSPHPEGLGAKICMETLLRKAGIRANQIDYINAHATGTQIGDKAEMLAIQSVFGGVAKKPFVSSTKGATGHLLGAAGALEAGICAYAIKKVGENGGIEGKEIMPPTLNLEESEISFGFDLLAKKAREGRVNYCLSNSFGFGGVNVSLLFGRVESIVCEYKEEEKAGQEKNNNKSINK</sequence>
<gene>
    <name evidence="6" type="ORF">GSBLH_T00001803001</name>
</gene>
<evidence type="ECO:0000256" key="2">
    <source>
        <dbReference type="ARBA" id="ARBA00013191"/>
    </source>
</evidence>